<feature type="transmembrane region" description="Helical" evidence="1">
    <location>
        <begin position="250"/>
        <end position="272"/>
    </location>
</feature>
<reference evidence="2" key="1">
    <citation type="submission" date="2023-07" db="EMBL/GenBank/DDBJ databases">
        <title>Mycolicibacterium sp. nov., a novel bacterial species.</title>
        <authorList>
            <person name="Cao Y."/>
        </authorList>
    </citation>
    <scope>NUCLEOTIDE SEQUENCE</scope>
    <source>
        <strain evidence="2">KC 300</strain>
    </source>
</reference>
<accession>A0ABT8UJ34</accession>
<feature type="transmembrane region" description="Helical" evidence="1">
    <location>
        <begin position="223"/>
        <end position="244"/>
    </location>
</feature>
<evidence type="ECO:0008006" key="4">
    <source>
        <dbReference type="Google" id="ProtNLM"/>
    </source>
</evidence>
<feature type="transmembrane region" description="Helical" evidence="1">
    <location>
        <begin position="12"/>
        <end position="32"/>
    </location>
</feature>
<dbReference type="Proteomes" id="UP001168823">
    <property type="component" value="Unassembled WGS sequence"/>
</dbReference>
<keyword evidence="3" id="KW-1185">Reference proteome</keyword>
<proteinExistence type="predicted"/>
<feature type="transmembrane region" description="Helical" evidence="1">
    <location>
        <begin position="129"/>
        <end position="150"/>
    </location>
</feature>
<evidence type="ECO:0000256" key="1">
    <source>
        <dbReference type="SAM" id="Phobius"/>
    </source>
</evidence>
<organism evidence="2 3">
    <name type="scientific">Mycolicibacterium arseniciresistens</name>
    <dbReference type="NCBI Taxonomy" id="3062257"/>
    <lineage>
        <taxon>Bacteria</taxon>
        <taxon>Bacillati</taxon>
        <taxon>Actinomycetota</taxon>
        <taxon>Actinomycetes</taxon>
        <taxon>Mycobacteriales</taxon>
        <taxon>Mycobacteriaceae</taxon>
        <taxon>Mycolicibacterium</taxon>
    </lineage>
</organism>
<evidence type="ECO:0000313" key="2">
    <source>
        <dbReference type="EMBL" id="MDO3637166.1"/>
    </source>
</evidence>
<protein>
    <recommendedName>
        <fullName evidence="4">DUF4328 domain-containing protein</fullName>
    </recommendedName>
</protein>
<keyword evidence="1" id="KW-0472">Membrane</keyword>
<keyword evidence="1" id="KW-0812">Transmembrane</keyword>
<comment type="caution">
    <text evidence="2">The sequence shown here is derived from an EMBL/GenBank/DDBJ whole genome shotgun (WGS) entry which is preliminary data.</text>
</comment>
<dbReference type="EMBL" id="JAUMSQ010000110">
    <property type="protein sequence ID" value="MDO3637166.1"/>
    <property type="molecule type" value="Genomic_DNA"/>
</dbReference>
<evidence type="ECO:0000313" key="3">
    <source>
        <dbReference type="Proteomes" id="UP001168823"/>
    </source>
</evidence>
<gene>
    <name evidence="2" type="ORF">Q2100_15555</name>
</gene>
<name>A0ABT8UJ34_9MYCO</name>
<keyword evidence="1" id="KW-1133">Transmembrane helix</keyword>
<sequence length="307" mass="33217">MGMVVSDTAIDVALTLATPVLTTALGIVGLTVSDWRQKRTQAGRLKHAFEDANRQVAFATEWLKAREAVVTDTATLETARAETLAWLDDAWTKVAQSKAVQAQNKPPVTLRRLFLLFPMQSGLARRLRAGYLFVSSFLPLFILGAVYGWLTHAQHDSSPYVGSSHFYRNVVGLGVVLLLSAGLRSYAIHAETNRPSVHHGGKGLRRALLLYRFHRPAAKVVRILFYLLLAHTFSSVVSTTLMGVGPKEELALHLGLIATYVAWTALLAIWAASLEAAASQAPGTPVLAATESADAVSNTSMTTSVSR</sequence>
<feature type="transmembrane region" description="Helical" evidence="1">
    <location>
        <begin position="170"/>
        <end position="187"/>
    </location>
</feature>
<dbReference type="RefSeq" id="WP_302914807.1">
    <property type="nucleotide sequence ID" value="NZ_JAUMSQ010000110.1"/>
</dbReference>